<dbReference type="GO" id="GO:0016477">
    <property type="term" value="P:cell migration"/>
    <property type="evidence" value="ECO:0007669"/>
    <property type="project" value="TreeGrafter"/>
</dbReference>
<feature type="compositionally biased region" description="Basic and acidic residues" evidence="10">
    <location>
        <begin position="52"/>
        <end position="65"/>
    </location>
</feature>
<dbReference type="InterPro" id="IPR001452">
    <property type="entry name" value="SH3_domain"/>
</dbReference>
<keyword evidence="3" id="KW-0344">Guanine-nucleotide releasing factor</keyword>
<dbReference type="Gene3D" id="2.30.29.30">
    <property type="entry name" value="Pleckstrin-homology domain (PH domain)/Phosphotyrosine-binding domain (PTB)"/>
    <property type="match status" value="1"/>
</dbReference>
<keyword evidence="6" id="KW-0863">Zinc-finger</keyword>
<feature type="domain" description="Phorbol-ester/DAG-type" evidence="15">
    <location>
        <begin position="981"/>
        <end position="1030"/>
    </location>
</feature>
<feature type="domain" description="PH" evidence="12">
    <location>
        <begin position="867"/>
        <end position="970"/>
    </location>
</feature>
<feature type="region of interest" description="Disordered" evidence="10">
    <location>
        <begin position="287"/>
        <end position="671"/>
    </location>
</feature>
<dbReference type="InterPro" id="IPR011993">
    <property type="entry name" value="PH-like_dom_sf"/>
</dbReference>
<feature type="domain" description="DH" evidence="13">
    <location>
        <begin position="675"/>
        <end position="838"/>
    </location>
</feature>
<dbReference type="InterPro" id="IPR022613">
    <property type="entry name" value="CH_CAMSAP_2"/>
</dbReference>
<reference evidence="17" key="1">
    <citation type="submission" date="2024-04" db="EMBL/GenBank/DDBJ databases">
        <title>Salinicola lusitanus LLJ914,a marine bacterium isolated from the Okinawa Trough.</title>
        <authorList>
            <person name="Li J."/>
        </authorList>
    </citation>
    <scope>NUCLEOTIDE SEQUENCE [LARGE SCALE GENOMIC DNA]</scope>
</reference>
<dbReference type="Proteomes" id="UP001460270">
    <property type="component" value="Unassembled WGS sequence"/>
</dbReference>
<evidence type="ECO:0000259" key="13">
    <source>
        <dbReference type="PROSITE" id="PS50010"/>
    </source>
</evidence>
<name>A0AAW0PHF5_9GOBI</name>
<dbReference type="PROSITE" id="PS50003">
    <property type="entry name" value="PH_DOMAIN"/>
    <property type="match status" value="1"/>
</dbReference>
<keyword evidence="7" id="KW-0862">Zinc</keyword>
<feature type="compositionally biased region" description="Basic residues" evidence="10">
    <location>
        <begin position="623"/>
        <end position="662"/>
    </location>
</feature>
<dbReference type="PANTHER" id="PTHR45818">
    <property type="entry name" value="PROTEIN VAV"/>
    <property type="match status" value="1"/>
</dbReference>
<organism evidence="16 17">
    <name type="scientific">Mugilogobius chulae</name>
    <name type="common">yellowstripe goby</name>
    <dbReference type="NCBI Taxonomy" id="88201"/>
    <lineage>
        <taxon>Eukaryota</taxon>
        <taxon>Metazoa</taxon>
        <taxon>Chordata</taxon>
        <taxon>Craniata</taxon>
        <taxon>Vertebrata</taxon>
        <taxon>Euteleostomi</taxon>
        <taxon>Actinopterygii</taxon>
        <taxon>Neopterygii</taxon>
        <taxon>Teleostei</taxon>
        <taxon>Neoteleostei</taxon>
        <taxon>Acanthomorphata</taxon>
        <taxon>Gobiaria</taxon>
        <taxon>Gobiiformes</taxon>
        <taxon>Gobioidei</taxon>
        <taxon>Gobiidae</taxon>
        <taxon>Gobionellinae</taxon>
        <taxon>Mugilogobius</taxon>
    </lineage>
</organism>
<dbReference type="CDD" id="cd00160">
    <property type="entry name" value="RhoGEF"/>
    <property type="match status" value="1"/>
</dbReference>
<sequence length="1282" mass="146070">MARGPVLGPGPARLKQREVGRNPSVEGPGPQYQGPSELQTLTLEQQQQQTHSPEHVNRKEQYKEEKEDRMYRSKMELWRQCAQWLIDCRVLPENHRVTLDAAQVCDLAQALRDGVLLCQLLNNLMPHSVNLREINLRPQMSQFLCLKNIRTFLGACHDKFHLKKSELFEAFDLFDVRDFERSVCGAVLNTLSLLSRSSIAVQRGFQPFPLGGCTADDDIYSGLSDQIDDTVEEDDDLYDCVEDEEMEGDEIYEDLMRREEPPETQKTGVDKRECCLKEIGQTEEKYSETLQSILQRGKSKSSPKSKRDKSESSPKSKRDKSKSSLKSKRDKSKSSLKSKRDKSKSNLKSKRDKSKSIKERQVQVKSQVKERLVQVKSQVKERQVQVKSQVKERQVQVKSQFKERQVQVKSQVKERQVQVKYQVKERQVQVKSQVKERQVQIKSQVKEDKSKSSPKSKRDKSKSSPKSKKDKSKSNLKSKETSPSQVSSQRETSPSQVSSQRETSPSQISSQRETSPSLVSSQRETSPNQVTSQRETSLSQVPSQRETSPSLVSSQRETSPSQVPSQRETSPSQVSSQREISPSQVPSQRETSPSQVPSQRETSPSQVPSQRETSPSQRDKSKSSPKSKRDKSKSSPKSKKDKSKSNLKSKRDKSKSSPKSKRDKSSFKPLVSEPQIRAVQLQAHFMRPLLRFLQEQDIESIFINIEDLAETHRNLLEQIQTSISDFGAKTLHQVFLNNKERLLLYGRYCSQVEAATKHVDMLSSTREDIRMKLEECSKRANSGRFSLRDLLMVPMQRVLKYHLLLQELMKHTTDATDKDNLRTALDAMRDLAQCVNEVKRDNEIIKQITSFQLSIENLSESLALYGRPKIDGELKISSTERKSKQDRYAFLFDKALFVCKKKNNETFELKETIDLQHYQIRDESAGERDNKKWSYLFLLLDCYGRGGYDLYFKTRELKKKWLEQFEMAISNMCPDNATANNHDFQMYCFEETTSCRACAMLLRGIFFQGYQCTRCKMAAHKECLGRMPVCGRNSGTLLQIQFSQLIKLKIPKSSSSFGLMSFRSQTSNPAVHSTGYPKMEASQDYFGLPPPPVGFGSALPLSRGDVVELTKAEANMQWWEGRNLTSGQMGWFPNNKVQPYRLVSFCMHRLTTAMSIMGEKLAEMQAFSLSAANTLIISSPEGRNTLQNASNSSKNSTQFNMDTRHIRITSSDGLFRINDKKAFKGLPVRDMTAAHVLLLLLLRTTHTHIHLCTVPPGAHRLLPTQLSEGVFQRGGHGSEDGL</sequence>
<dbReference type="PANTHER" id="PTHR45818:SF2">
    <property type="entry name" value="PROTO-ONCOGENE VAV"/>
    <property type="match status" value="1"/>
</dbReference>
<evidence type="ECO:0000256" key="10">
    <source>
        <dbReference type="SAM" id="MobiDB-lite"/>
    </source>
</evidence>
<evidence type="ECO:0000313" key="16">
    <source>
        <dbReference type="EMBL" id="KAK7929273.1"/>
    </source>
</evidence>
<dbReference type="InterPro" id="IPR037832">
    <property type="entry name" value="PH_Vav"/>
</dbReference>
<feature type="compositionally biased region" description="Basic residues" evidence="10">
    <location>
        <begin position="317"/>
        <end position="353"/>
    </location>
</feature>
<dbReference type="InterPro" id="IPR001331">
    <property type="entry name" value="GDS_CDC24_CS"/>
</dbReference>
<accession>A0AAW0PHF5</accession>
<dbReference type="InterPro" id="IPR036028">
    <property type="entry name" value="SH3-like_dom_sf"/>
</dbReference>
<dbReference type="InterPro" id="IPR055251">
    <property type="entry name" value="SOS1_NGEF_PH"/>
</dbReference>
<dbReference type="InterPro" id="IPR036872">
    <property type="entry name" value="CH_dom_sf"/>
</dbReference>
<dbReference type="GO" id="GO:0005737">
    <property type="term" value="C:cytoplasm"/>
    <property type="evidence" value="ECO:0007669"/>
    <property type="project" value="TreeGrafter"/>
</dbReference>
<dbReference type="PROSITE" id="PS00479">
    <property type="entry name" value="ZF_DAG_PE_1"/>
    <property type="match status" value="1"/>
</dbReference>
<evidence type="ECO:0000256" key="6">
    <source>
        <dbReference type="ARBA" id="ARBA00022771"/>
    </source>
</evidence>
<evidence type="ECO:0000259" key="15">
    <source>
        <dbReference type="PROSITE" id="PS50081"/>
    </source>
</evidence>
<dbReference type="FunFam" id="1.20.900.10:FF:000009">
    <property type="entry name" value="Vav guanine nucleotide exchange factor 1"/>
    <property type="match status" value="1"/>
</dbReference>
<evidence type="ECO:0000256" key="8">
    <source>
        <dbReference type="ARBA" id="ARBA00022999"/>
    </source>
</evidence>
<evidence type="ECO:0008006" key="18">
    <source>
        <dbReference type="Google" id="ProtNLM"/>
    </source>
</evidence>
<feature type="domain" description="SH3" evidence="11">
    <location>
        <begin position="1074"/>
        <end position="1142"/>
    </location>
</feature>
<dbReference type="InterPro" id="IPR002219">
    <property type="entry name" value="PKC_DAG/PE"/>
</dbReference>
<dbReference type="Pfam" id="PF22697">
    <property type="entry name" value="SOS1_NGEF_PH"/>
    <property type="match status" value="1"/>
</dbReference>
<keyword evidence="8" id="KW-0727">SH2 domain</keyword>
<gene>
    <name evidence="16" type="ORF">WMY93_005668</name>
</gene>
<feature type="compositionally biased region" description="Polar residues" evidence="10">
    <location>
        <begin position="481"/>
        <end position="613"/>
    </location>
</feature>
<protein>
    <recommendedName>
        <fullName evidence="18">Vav guanine nucleotide exchange factor 1</fullName>
    </recommendedName>
</protein>
<feature type="compositionally biased region" description="Basic and acidic residues" evidence="10">
    <location>
        <begin position="354"/>
        <end position="451"/>
    </location>
</feature>
<dbReference type="GO" id="GO:0035556">
    <property type="term" value="P:intracellular signal transduction"/>
    <property type="evidence" value="ECO:0007669"/>
    <property type="project" value="InterPro"/>
</dbReference>
<comment type="caution">
    <text evidence="16">The sequence shown here is derived from an EMBL/GenBank/DDBJ whole genome shotgun (WGS) entry which is preliminary data.</text>
</comment>
<dbReference type="SUPFAM" id="SSF47576">
    <property type="entry name" value="Calponin-homology domain, CH-domain"/>
    <property type="match status" value="1"/>
</dbReference>
<dbReference type="SMART" id="SM00325">
    <property type="entry name" value="RhoGEF"/>
    <property type="match status" value="1"/>
</dbReference>
<dbReference type="Gene3D" id="3.30.60.20">
    <property type="match status" value="1"/>
</dbReference>
<evidence type="ECO:0000256" key="5">
    <source>
        <dbReference type="ARBA" id="ARBA00022737"/>
    </source>
</evidence>
<dbReference type="CDD" id="cd01223">
    <property type="entry name" value="PH_Vav"/>
    <property type="match status" value="1"/>
</dbReference>
<proteinExistence type="predicted"/>
<keyword evidence="1 9" id="KW-0728">SH3 domain</keyword>
<evidence type="ECO:0000256" key="4">
    <source>
        <dbReference type="ARBA" id="ARBA00022723"/>
    </source>
</evidence>
<keyword evidence="4" id="KW-0479">Metal-binding</keyword>
<dbReference type="SMART" id="SM00109">
    <property type="entry name" value="C1"/>
    <property type="match status" value="1"/>
</dbReference>
<dbReference type="PROSITE" id="PS00741">
    <property type="entry name" value="DH_1"/>
    <property type="match status" value="1"/>
</dbReference>
<dbReference type="Pfam" id="PF07653">
    <property type="entry name" value="SH3_2"/>
    <property type="match status" value="1"/>
</dbReference>
<evidence type="ECO:0000313" key="17">
    <source>
        <dbReference type="Proteomes" id="UP001460270"/>
    </source>
</evidence>
<dbReference type="PROSITE" id="PS50010">
    <property type="entry name" value="DH_2"/>
    <property type="match status" value="1"/>
</dbReference>
<feature type="domain" description="Calponin-homology (CH)" evidence="14">
    <location>
        <begin position="75"/>
        <end position="199"/>
    </location>
</feature>
<keyword evidence="2" id="KW-0597">Phosphoprotein</keyword>
<evidence type="ECO:0000259" key="14">
    <source>
        <dbReference type="PROSITE" id="PS50021"/>
    </source>
</evidence>
<feature type="compositionally biased region" description="Basic residues" evidence="10">
    <location>
        <begin position="297"/>
        <end position="307"/>
    </location>
</feature>
<dbReference type="Gene3D" id="1.20.900.10">
    <property type="entry name" value="Dbl homology (DH) domain"/>
    <property type="match status" value="1"/>
</dbReference>
<dbReference type="InterPro" id="IPR001715">
    <property type="entry name" value="CH_dom"/>
</dbReference>
<evidence type="ECO:0000256" key="9">
    <source>
        <dbReference type="PROSITE-ProRule" id="PRU00192"/>
    </source>
</evidence>
<feature type="compositionally biased region" description="Basic residues" evidence="10">
    <location>
        <begin position="452"/>
        <end position="476"/>
    </location>
</feature>
<dbReference type="PROSITE" id="PS50021">
    <property type="entry name" value="CH"/>
    <property type="match status" value="1"/>
</dbReference>
<dbReference type="InterPro" id="IPR035899">
    <property type="entry name" value="DBL_dom_sf"/>
</dbReference>
<dbReference type="Gene3D" id="1.10.418.10">
    <property type="entry name" value="Calponin-like domain"/>
    <property type="match status" value="1"/>
</dbReference>
<evidence type="ECO:0000256" key="1">
    <source>
        <dbReference type="ARBA" id="ARBA00022443"/>
    </source>
</evidence>
<dbReference type="GO" id="GO:0008270">
    <property type="term" value="F:zinc ion binding"/>
    <property type="evidence" value="ECO:0007669"/>
    <property type="project" value="UniProtKB-KW"/>
</dbReference>
<evidence type="ECO:0000256" key="2">
    <source>
        <dbReference type="ARBA" id="ARBA00022553"/>
    </source>
</evidence>
<evidence type="ECO:0000259" key="11">
    <source>
        <dbReference type="PROSITE" id="PS50002"/>
    </source>
</evidence>
<dbReference type="SMART" id="SM00326">
    <property type="entry name" value="SH3"/>
    <property type="match status" value="1"/>
</dbReference>
<dbReference type="PROSITE" id="PS50081">
    <property type="entry name" value="ZF_DAG_PE_2"/>
    <property type="match status" value="1"/>
</dbReference>
<dbReference type="SMART" id="SM00033">
    <property type="entry name" value="CH"/>
    <property type="match status" value="1"/>
</dbReference>
<dbReference type="InterPro" id="IPR000219">
    <property type="entry name" value="DH_dom"/>
</dbReference>
<dbReference type="FunFam" id="3.30.60.20:FF:000015">
    <property type="entry name" value="Vav guanine nucleotide exchange factor 1"/>
    <property type="match status" value="1"/>
</dbReference>
<dbReference type="GO" id="GO:0005085">
    <property type="term" value="F:guanyl-nucleotide exchange factor activity"/>
    <property type="evidence" value="ECO:0007669"/>
    <property type="project" value="UniProtKB-KW"/>
</dbReference>
<dbReference type="SUPFAM" id="SSF50044">
    <property type="entry name" value="SH3-domain"/>
    <property type="match status" value="1"/>
</dbReference>
<dbReference type="Gene3D" id="2.30.30.40">
    <property type="entry name" value="SH3 Domains"/>
    <property type="match status" value="1"/>
</dbReference>
<evidence type="ECO:0000256" key="3">
    <source>
        <dbReference type="ARBA" id="ARBA00022658"/>
    </source>
</evidence>
<evidence type="ECO:0000256" key="7">
    <source>
        <dbReference type="ARBA" id="ARBA00022833"/>
    </source>
</evidence>
<keyword evidence="17" id="KW-1185">Reference proteome</keyword>
<dbReference type="Pfam" id="PF00621">
    <property type="entry name" value="RhoGEF"/>
    <property type="match status" value="1"/>
</dbReference>
<dbReference type="SUPFAM" id="SSF50729">
    <property type="entry name" value="PH domain-like"/>
    <property type="match status" value="1"/>
</dbReference>
<keyword evidence="5" id="KW-0677">Repeat</keyword>
<dbReference type="SMART" id="SM00233">
    <property type="entry name" value="PH"/>
    <property type="match status" value="1"/>
</dbReference>
<dbReference type="EMBL" id="JBBPFD010000004">
    <property type="protein sequence ID" value="KAK7929273.1"/>
    <property type="molecule type" value="Genomic_DNA"/>
</dbReference>
<feature type="compositionally biased region" description="Low complexity" evidence="10">
    <location>
        <begin position="37"/>
        <end position="50"/>
    </location>
</feature>
<feature type="region of interest" description="Disordered" evidence="10">
    <location>
        <begin position="1"/>
        <end position="65"/>
    </location>
</feature>
<dbReference type="SUPFAM" id="SSF48065">
    <property type="entry name" value="DBL homology domain (DH-domain)"/>
    <property type="match status" value="1"/>
</dbReference>
<dbReference type="FunFam" id="1.10.418.10:FF:000019">
    <property type="entry name" value="Vav guanine nucleotide exchange factor 2"/>
    <property type="match status" value="1"/>
</dbReference>
<dbReference type="PROSITE" id="PS50002">
    <property type="entry name" value="SH3"/>
    <property type="match status" value="1"/>
</dbReference>
<evidence type="ECO:0000259" key="12">
    <source>
        <dbReference type="PROSITE" id="PS50003"/>
    </source>
</evidence>
<dbReference type="Pfam" id="PF11971">
    <property type="entry name" value="CAMSAP_CH"/>
    <property type="match status" value="1"/>
</dbReference>
<dbReference type="Pfam" id="PF00130">
    <property type="entry name" value="C1_1"/>
    <property type="match status" value="1"/>
</dbReference>
<dbReference type="CDD" id="cd21262">
    <property type="entry name" value="CH_VAV1"/>
    <property type="match status" value="1"/>
</dbReference>
<dbReference type="InterPro" id="IPR001849">
    <property type="entry name" value="PH_domain"/>
</dbReference>